<sequence length="158" mass="16713">MEIRPVRSADAPAVTALLVELGYPDNTEAGVRRRLARWSGTEHGAAFVAESGGRVVGVVAVAAIPLLEREGALGRIVALVVDETRRGSGVGRGLVAAAEAAARELGCVVMEVTSSRHRTGAHAFYRALGYEDWCDQKARFVRELGDRPAASPVPDPTP</sequence>
<evidence type="ECO:0000256" key="2">
    <source>
        <dbReference type="ARBA" id="ARBA00023315"/>
    </source>
</evidence>
<dbReference type="EMBL" id="PTIX01000022">
    <property type="protein sequence ID" value="PPK64106.1"/>
    <property type="molecule type" value="Genomic_DNA"/>
</dbReference>
<dbReference type="PANTHER" id="PTHR43877:SF1">
    <property type="entry name" value="ACETYLTRANSFERASE"/>
    <property type="match status" value="1"/>
</dbReference>
<organism evidence="4 5">
    <name type="scientific">Actinokineospora auranticolor</name>
    <dbReference type="NCBI Taxonomy" id="155976"/>
    <lineage>
        <taxon>Bacteria</taxon>
        <taxon>Bacillati</taxon>
        <taxon>Actinomycetota</taxon>
        <taxon>Actinomycetes</taxon>
        <taxon>Pseudonocardiales</taxon>
        <taxon>Pseudonocardiaceae</taxon>
        <taxon>Actinokineospora</taxon>
    </lineage>
</organism>
<dbReference type="PANTHER" id="PTHR43877">
    <property type="entry name" value="AMINOALKYLPHOSPHONATE N-ACETYLTRANSFERASE-RELATED-RELATED"/>
    <property type="match status" value="1"/>
</dbReference>
<dbReference type="AlphaFoldDB" id="A0A2S6GG35"/>
<dbReference type="PROSITE" id="PS51186">
    <property type="entry name" value="GNAT"/>
    <property type="match status" value="1"/>
</dbReference>
<evidence type="ECO:0000313" key="4">
    <source>
        <dbReference type="EMBL" id="PPK64106.1"/>
    </source>
</evidence>
<reference evidence="4 5" key="1">
    <citation type="submission" date="2018-02" db="EMBL/GenBank/DDBJ databases">
        <title>Genomic Encyclopedia of Archaeal and Bacterial Type Strains, Phase II (KMG-II): from individual species to whole genera.</title>
        <authorList>
            <person name="Goeker M."/>
        </authorList>
    </citation>
    <scope>NUCLEOTIDE SEQUENCE [LARGE SCALE GENOMIC DNA]</scope>
    <source>
        <strain evidence="4 5">YU 961-1</strain>
    </source>
</reference>
<protein>
    <submittedName>
        <fullName evidence="4">Putative N-acetyltransferase YhbS</fullName>
    </submittedName>
</protein>
<dbReference type="InterPro" id="IPR050832">
    <property type="entry name" value="Bact_Acetyltransf"/>
</dbReference>
<gene>
    <name evidence="4" type="ORF">CLV40_12297</name>
</gene>
<proteinExistence type="predicted"/>
<dbReference type="InterPro" id="IPR000182">
    <property type="entry name" value="GNAT_dom"/>
</dbReference>
<keyword evidence="2" id="KW-0012">Acyltransferase</keyword>
<keyword evidence="5" id="KW-1185">Reference proteome</keyword>
<dbReference type="InterPro" id="IPR016181">
    <property type="entry name" value="Acyl_CoA_acyltransferase"/>
</dbReference>
<dbReference type="Gene3D" id="3.40.630.30">
    <property type="match status" value="1"/>
</dbReference>
<keyword evidence="1 4" id="KW-0808">Transferase</keyword>
<comment type="caution">
    <text evidence="4">The sequence shown here is derived from an EMBL/GenBank/DDBJ whole genome shotgun (WGS) entry which is preliminary data.</text>
</comment>
<accession>A0A2S6GG35</accession>
<dbReference type="Proteomes" id="UP000239203">
    <property type="component" value="Unassembled WGS sequence"/>
</dbReference>
<dbReference type="RefSeq" id="WP_104482276.1">
    <property type="nucleotide sequence ID" value="NZ_CP154825.1"/>
</dbReference>
<dbReference type="Pfam" id="PF00583">
    <property type="entry name" value="Acetyltransf_1"/>
    <property type="match status" value="1"/>
</dbReference>
<dbReference type="SUPFAM" id="SSF55729">
    <property type="entry name" value="Acyl-CoA N-acyltransferases (Nat)"/>
    <property type="match status" value="1"/>
</dbReference>
<evidence type="ECO:0000313" key="5">
    <source>
        <dbReference type="Proteomes" id="UP000239203"/>
    </source>
</evidence>
<feature type="domain" description="N-acetyltransferase" evidence="3">
    <location>
        <begin position="1"/>
        <end position="154"/>
    </location>
</feature>
<dbReference type="GO" id="GO:0016747">
    <property type="term" value="F:acyltransferase activity, transferring groups other than amino-acyl groups"/>
    <property type="evidence" value="ECO:0007669"/>
    <property type="project" value="InterPro"/>
</dbReference>
<name>A0A2S6GG35_9PSEU</name>
<evidence type="ECO:0000259" key="3">
    <source>
        <dbReference type="PROSITE" id="PS51186"/>
    </source>
</evidence>
<dbReference type="OrthoDB" id="9789603at2"/>
<evidence type="ECO:0000256" key="1">
    <source>
        <dbReference type="ARBA" id="ARBA00022679"/>
    </source>
</evidence>